<evidence type="ECO:0000256" key="1">
    <source>
        <dbReference type="SAM" id="MobiDB-lite"/>
    </source>
</evidence>
<dbReference type="Proteomes" id="UP000325785">
    <property type="component" value="Chromosome"/>
</dbReference>
<proteinExistence type="predicted"/>
<evidence type="ECO:0000313" key="3">
    <source>
        <dbReference type="Proteomes" id="UP000325785"/>
    </source>
</evidence>
<dbReference type="KEGG" id="rid:RIdsm_01905"/>
<feature type="region of interest" description="Disordered" evidence="1">
    <location>
        <begin position="160"/>
        <end position="195"/>
    </location>
</feature>
<gene>
    <name evidence="2" type="ORF">RIdsm_01905</name>
</gene>
<dbReference type="AlphaFoldDB" id="A0A5P3AA89"/>
<dbReference type="EMBL" id="CP031598">
    <property type="protein sequence ID" value="QEW26111.1"/>
    <property type="molecule type" value="Genomic_DNA"/>
</dbReference>
<feature type="compositionally biased region" description="Polar residues" evidence="1">
    <location>
        <begin position="171"/>
        <end position="189"/>
    </location>
</feature>
<evidence type="ECO:0000313" key="2">
    <source>
        <dbReference type="EMBL" id="QEW26111.1"/>
    </source>
</evidence>
<name>A0A5P3AA89_9RHOB</name>
<organism evidence="2 3">
    <name type="scientific">Roseovarius indicus</name>
    <dbReference type="NCBI Taxonomy" id="540747"/>
    <lineage>
        <taxon>Bacteria</taxon>
        <taxon>Pseudomonadati</taxon>
        <taxon>Pseudomonadota</taxon>
        <taxon>Alphaproteobacteria</taxon>
        <taxon>Rhodobacterales</taxon>
        <taxon>Roseobacteraceae</taxon>
        <taxon>Roseovarius</taxon>
    </lineage>
</organism>
<protein>
    <submittedName>
        <fullName evidence="2">Uncharacterized protein</fullName>
    </submittedName>
</protein>
<sequence length="255" mass="28100">MSVAVRLGETTAITGYWRPNRVNPGQEQKPSSHIRSHREKGALPNAAHVVGKPDRRHATGLDIAAPGARGAALRIETGEVRGSQQRLSEVSPITWRHKASALDPPDIRPAVFWPAGRGHLRQTVGYDDGTCCCPAHRPVDREHGKPDRARICDIGSRHDPGFSLMRHERPSSQTRRYPQAPTAPNSPRKPNSIFPIASGRVDREANIQGERTLREVAVEDACPGLHRPRNAGRGGYPRAPQVRFQPTCTAAHRNR</sequence>
<feature type="region of interest" description="Disordered" evidence="1">
    <location>
        <begin position="16"/>
        <end position="54"/>
    </location>
</feature>
<reference evidence="2 3" key="1">
    <citation type="submission" date="2018-08" db="EMBL/GenBank/DDBJ databases">
        <title>Genetic Globetrotter - A new plasmid hitch-hiking vast phylogenetic and geographic distances.</title>
        <authorList>
            <person name="Vollmers J."/>
            <person name="Petersen J."/>
        </authorList>
    </citation>
    <scope>NUCLEOTIDE SEQUENCE [LARGE SCALE GENOMIC DNA]</scope>
    <source>
        <strain evidence="2 3">DSM 26383</strain>
    </source>
</reference>
<accession>A0A5P3AA89</accession>
<feature type="compositionally biased region" description="Basic and acidic residues" evidence="1">
    <location>
        <begin position="160"/>
        <end position="170"/>
    </location>
</feature>